<feature type="chain" id="PRO_5017753096" description="Outer membrane beta-barrel porin/alpha-amylase" evidence="1">
    <location>
        <begin position="27"/>
        <end position="266"/>
    </location>
</feature>
<dbReference type="AlphaFoldDB" id="A0A3D9Z8Y9"/>
<organism evidence="2 3">
    <name type="scientific">Methylovirgula ligni</name>
    <dbReference type="NCBI Taxonomy" id="569860"/>
    <lineage>
        <taxon>Bacteria</taxon>
        <taxon>Pseudomonadati</taxon>
        <taxon>Pseudomonadota</taxon>
        <taxon>Alphaproteobacteria</taxon>
        <taxon>Hyphomicrobiales</taxon>
        <taxon>Beijerinckiaceae</taxon>
        <taxon>Methylovirgula</taxon>
    </lineage>
</organism>
<proteinExistence type="predicted"/>
<evidence type="ECO:0000313" key="3">
    <source>
        <dbReference type="Proteomes" id="UP000256900"/>
    </source>
</evidence>
<sequence>MRVSRVCFLGGIAIASFLAASRQARASAWLEPPGEGQIITGSVFSDSTRYFDPNGKLIPIPAYEKFSLGSYIEYGLSDEFTLVARPFFDHDTQATTPTTRLTTGGTDIGLRAGVANFGDTVISVQAVAHVPFVSRQPLVNFDSDSIVSGDFRLLIGHSFSLAGMDGFVDLQGSYRLVGDDMPDEWHADVTLGARPRPNILLLLQSFATIAPQATADSPAYNWVKLQESLVYDVSTTWSVQGGVFETVAGTNAGRELGPLAAVWYRF</sequence>
<keyword evidence="1" id="KW-0732">Signal</keyword>
<evidence type="ECO:0008006" key="4">
    <source>
        <dbReference type="Google" id="ProtNLM"/>
    </source>
</evidence>
<dbReference type="Proteomes" id="UP000256900">
    <property type="component" value="Unassembled WGS sequence"/>
</dbReference>
<comment type="caution">
    <text evidence="2">The sequence shown here is derived from an EMBL/GenBank/DDBJ whole genome shotgun (WGS) entry which is preliminary data.</text>
</comment>
<accession>A0A3D9Z8Y9</accession>
<evidence type="ECO:0000256" key="1">
    <source>
        <dbReference type="SAM" id="SignalP"/>
    </source>
</evidence>
<gene>
    <name evidence="2" type="ORF">DES32_1375</name>
</gene>
<name>A0A3D9Z8Y9_9HYPH</name>
<evidence type="ECO:0000313" key="2">
    <source>
        <dbReference type="EMBL" id="REF87746.1"/>
    </source>
</evidence>
<protein>
    <recommendedName>
        <fullName evidence="4">Outer membrane beta-barrel porin/alpha-amylase</fullName>
    </recommendedName>
</protein>
<dbReference type="EMBL" id="QUMO01000002">
    <property type="protein sequence ID" value="REF87746.1"/>
    <property type="molecule type" value="Genomic_DNA"/>
</dbReference>
<keyword evidence="3" id="KW-1185">Reference proteome</keyword>
<reference evidence="2 3" key="1">
    <citation type="submission" date="2018-08" db="EMBL/GenBank/DDBJ databases">
        <title>Genomic Encyclopedia of Type Strains, Phase IV (KMG-IV): sequencing the most valuable type-strain genomes for metagenomic binning, comparative biology and taxonomic classification.</title>
        <authorList>
            <person name="Goeker M."/>
        </authorList>
    </citation>
    <scope>NUCLEOTIDE SEQUENCE [LARGE SCALE GENOMIC DNA]</scope>
    <source>
        <strain evidence="2 3">BW863</strain>
    </source>
</reference>
<feature type="signal peptide" evidence="1">
    <location>
        <begin position="1"/>
        <end position="26"/>
    </location>
</feature>